<protein>
    <recommendedName>
        <fullName evidence="1">DUF6879 domain-containing protein</fullName>
    </recommendedName>
</protein>
<dbReference type="Proteomes" id="UP000695264">
    <property type="component" value="Unassembled WGS sequence"/>
</dbReference>
<evidence type="ECO:0000259" key="1">
    <source>
        <dbReference type="Pfam" id="PF21806"/>
    </source>
</evidence>
<evidence type="ECO:0000313" key="3">
    <source>
        <dbReference type="Proteomes" id="UP000695264"/>
    </source>
</evidence>
<feature type="domain" description="DUF6879" evidence="1">
    <location>
        <begin position="8"/>
        <end position="173"/>
    </location>
</feature>
<gene>
    <name evidence="2" type="ORF">HCK00_01710</name>
</gene>
<comment type="caution">
    <text evidence="2">The sequence shown here is derived from an EMBL/GenBank/DDBJ whole genome shotgun (WGS) entry which is preliminary data.</text>
</comment>
<proteinExistence type="predicted"/>
<sequence length="174" mass="20135">MELISGPERNQLIEACAHDAFHLELRDDYSVPDEGSPFKSWLRDEPVDHTFMEPWTDMVKRLTGQGKAVRRVRVVTHPHTPYIRWEHGITAQNIAAGEEIRWLPRHFVPGDLTFPFDGKDWWLIDDRLLAVGHTDDAGRVVGHEILDDRQVTAEAAVLRDSLWRLAVPHREYQT</sequence>
<evidence type="ECO:0000313" key="2">
    <source>
        <dbReference type="EMBL" id="NJP99299.1"/>
    </source>
</evidence>
<dbReference type="InterPro" id="IPR049244">
    <property type="entry name" value="DUF6879"/>
</dbReference>
<accession>A0ABX1BRX9</accession>
<dbReference type="EMBL" id="JAATEN010000001">
    <property type="protein sequence ID" value="NJP99299.1"/>
    <property type="molecule type" value="Genomic_DNA"/>
</dbReference>
<dbReference type="RefSeq" id="WP_168099892.1">
    <property type="nucleotide sequence ID" value="NZ_JAATEN010000001.1"/>
</dbReference>
<organism evidence="2 3">
    <name type="scientific">Streptomyces zingiberis</name>
    <dbReference type="NCBI Taxonomy" id="2053010"/>
    <lineage>
        <taxon>Bacteria</taxon>
        <taxon>Bacillati</taxon>
        <taxon>Actinomycetota</taxon>
        <taxon>Actinomycetes</taxon>
        <taxon>Kitasatosporales</taxon>
        <taxon>Streptomycetaceae</taxon>
        <taxon>Streptomyces</taxon>
    </lineage>
</organism>
<name>A0ABX1BRX9_9ACTN</name>
<dbReference type="Pfam" id="PF21806">
    <property type="entry name" value="DUF6879"/>
    <property type="match status" value="1"/>
</dbReference>
<keyword evidence="3" id="KW-1185">Reference proteome</keyword>
<reference evidence="2 3" key="1">
    <citation type="submission" date="2020-03" db="EMBL/GenBank/DDBJ databases">
        <title>WGS of actinomycetes isolated from Thailand.</title>
        <authorList>
            <person name="Thawai C."/>
        </authorList>
    </citation>
    <scope>NUCLEOTIDE SEQUENCE [LARGE SCALE GENOMIC DNA]</scope>
    <source>
        <strain evidence="2 3">PLAI 1-29</strain>
    </source>
</reference>